<dbReference type="Proteomes" id="UP000734271">
    <property type="component" value="Unassembled WGS sequence"/>
</dbReference>
<protein>
    <submittedName>
        <fullName evidence="2">Amidohydrolase</fullName>
    </submittedName>
</protein>
<dbReference type="PANTHER" id="PTHR30575:SF3">
    <property type="entry name" value="PEPTIDASE M20 DIMERISATION DOMAIN-CONTAINING PROTEIN"/>
    <property type="match status" value="1"/>
</dbReference>
<comment type="caution">
    <text evidence="2">The sequence shown here is derived from an EMBL/GenBank/DDBJ whole genome shotgun (WGS) entry which is preliminary data.</text>
</comment>
<accession>A0ABS7SZF8</accession>
<evidence type="ECO:0000313" key="3">
    <source>
        <dbReference type="Proteomes" id="UP000734271"/>
    </source>
</evidence>
<gene>
    <name evidence="2" type="ORF">K8P03_06300</name>
</gene>
<keyword evidence="3" id="KW-1185">Reference proteome</keyword>
<feature type="domain" description="Peptidase M20 dimerisation" evidence="1">
    <location>
        <begin position="223"/>
        <end position="291"/>
    </location>
</feature>
<organism evidence="2 3">
    <name type="scientific">Anaerococcus murdochii</name>
    <dbReference type="NCBI Taxonomy" id="411577"/>
    <lineage>
        <taxon>Bacteria</taxon>
        <taxon>Bacillati</taxon>
        <taxon>Bacillota</taxon>
        <taxon>Tissierellia</taxon>
        <taxon>Tissierellales</taxon>
        <taxon>Peptoniphilaceae</taxon>
        <taxon>Anaerococcus</taxon>
    </lineage>
</organism>
<evidence type="ECO:0000313" key="2">
    <source>
        <dbReference type="EMBL" id="MBZ2386890.1"/>
    </source>
</evidence>
<dbReference type="Gene3D" id="3.40.630.10">
    <property type="entry name" value="Zn peptidases"/>
    <property type="match status" value="2"/>
</dbReference>
<evidence type="ECO:0000259" key="1">
    <source>
        <dbReference type="Pfam" id="PF07687"/>
    </source>
</evidence>
<dbReference type="RefSeq" id="WP_223419453.1">
    <property type="nucleotide sequence ID" value="NZ_JAIPME010000002.1"/>
</dbReference>
<proteinExistence type="predicted"/>
<reference evidence="2 3" key="1">
    <citation type="submission" date="2021-08" db="EMBL/GenBank/DDBJ databases">
        <title>FDA dAtabase for Regulatory Grade micrObial Sequences (FDA-ARGOS): Supporting development and validation of Infectious Disease Dx tests.</title>
        <authorList>
            <person name="Sproer C."/>
            <person name="Gronow S."/>
            <person name="Severitt S."/>
            <person name="Schroder I."/>
            <person name="Tallon L."/>
            <person name="Sadzewicz L."/>
            <person name="Zhao X."/>
            <person name="Boylan J."/>
            <person name="Ott S."/>
            <person name="Bowen H."/>
            <person name="Vavikolanu K."/>
            <person name="Hazen T."/>
            <person name="Aluvathingal J."/>
            <person name="Nadendla S."/>
            <person name="Lowell S."/>
            <person name="Myers T."/>
            <person name="Yan Y."/>
            <person name="Sichtig H."/>
        </authorList>
    </citation>
    <scope>NUCLEOTIDE SEQUENCE [LARGE SCALE GENOMIC DNA]</scope>
    <source>
        <strain evidence="2 3">FDAARGOS_1460</strain>
    </source>
</reference>
<dbReference type="InterPro" id="IPR017439">
    <property type="entry name" value="Amidohydrolase"/>
</dbReference>
<dbReference type="InterPro" id="IPR052030">
    <property type="entry name" value="Peptidase_M20/M20A_hydrolases"/>
</dbReference>
<name>A0ABS7SZF8_9FIRM</name>
<dbReference type="EMBL" id="JAIPME010000002">
    <property type="protein sequence ID" value="MBZ2386890.1"/>
    <property type="molecule type" value="Genomic_DNA"/>
</dbReference>
<dbReference type="InterPro" id="IPR002933">
    <property type="entry name" value="Peptidase_M20"/>
</dbReference>
<sequence length="423" mass="46752">MERDLIGTRRYYHKIAEPGWLEFNTTINIIKDLKKLGVTDIKYGKKIHKEDMIFGRPSSERIKAYASTIKYREDFDTSEILQGYTGLIATIDTEKPGKTFAFRFDIDALPIKESADKFHKPFREGFASENPGAMHACGHDGHLSMGIFLAKWILENKKDLSGKYILIFQPGEEGLRGAKSLSESEYIHDIDYFFAGHLGMGLPSGKVGVGTTGFLASTKLDAIFKGHSSHAAALPEEGKNANLAAASALLNLETLAQHSKGMARINVGVIRGGRVRNAISDKAVLELETRGGSDEVNNFLVTRAIQVIKGASIQYDLDYEVKIAGSAPSIIKPATKFYDKIDEMLKKKGFDTIKNPDFKASEDVCYYINKVNSEGGSAIHFIFGSDLAAGHHNKAFDFDEKSLLMGLEVYKDCIKYLNKNGKS</sequence>
<dbReference type="InterPro" id="IPR011650">
    <property type="entry name" value="Peptidase_M20_dimer"/>
</dbReference>
<dbReference type="PANTHER" id="PTHR30575">
    <property type="entry name" value="PEPTIDASE M20"/>
    <property type="match status" value="1"/>
</dbReference>
<dbReference type="Pfam" id="PF07687">
    <property type="entry name" value="M20_dimer"/>
    <property type="match status" value="1"/>
</dbReference>
<dbReference type="NCBIfam" id="TIGR01891">
    <property type="entry name" value="amidohydrolases"/>
    <property type="match status" value="1"/>
</dbReference>
<dbReference type="SUPFAM" id="SSF55031">
    <property type="entry name" value="Bacterial exopeptidase dimerisation domain"/>
    <property type="match status" value="1"/>
</dbReference>
<dbReference type="InterPro" id="IPR036264">
    <property type="entry name" value="Bact_exopeptidase_dim_dom"/>
</dbReference>
<dbReference type="PIRSF" id="PIRSF005962">
    <property type="entry name" value="Pept_M20D_amidohydro"/>
    <property type="match status" value="1"/>
</dbReference>
<dbReference type="SUPFAM" id="SSF53187">
    <property type="entry name" value="Zn-dependent exopeptidases"/>
    <property type="match status" value="1"/>
</dbReference>
<dbReference type="Pfam" id="PF01546">
    <property type="entry name" value="Peptidase_M20"/>
    <property type="match status" value="1"/>
</dbReference>